<feature type="region of interest" description="Disordered" evidence="1">
    <location>
        <begin position="65"/>
        <end position="84"/>
    </location>
</feature>
<reference evidence="2 3" key="1">
    <citation type="submission" date="2020-02" db="EMBL/GenBank/DDBJ databases">
        <authorList>
            <person name="Ferguson B K."/>
        </authorList>
    </citation>
    <scope>NUCLEOTIDE SEQUENCE [LARGE SCALE GENOMIC DNA]</scope>
</reference>
<evidence type="ECO:0000256" key="1">
    <source>
        <dbReference type="SAM" id="MobiDB-lite"/>
    </source>
</evidence>
<evidence type="ECO:0000313" key="2">
    <source>
        <dbReference type="EMBL" id="CAB0001205.1"/>
    </source>
</evidence>
<name>A0A6H5GF30_9HEMI</name>
<evidence type="ECO:0000313" key="3">
    <source>
        <dbReference type="Proteomes" id="UP000479000"/>
    </source>
</evidence>
<gene>
    <name evidence="2" type="ORF">NTEN_LOCUS6992</name>
</gene>
<protein>
    <submittedName>
        <fullName evidence="2">Uncharacterized protein</fullName>
    </submittedName>
</protein>
<dbReference type="EMBL" id="CADCXU010010443">
    <property type="protein sequence ID" value="CAB0001205.1"/>
    <property type="molecule type" value="Genomic_DNA"/>
</dbReference>
<feature type="compositionally biased region" description="Basic and acidic residues" evidence="1">
    <location>
        <begin position="65"/>
        <end position="75"/>
    </location>
</feature>
<proteinExistence type="predicted"/>
<sequence length="215" mass="24420">MDRINWTSAAMKNIRMSRRKWASYRSSFLALENLKVELKKQSNFQYKDFGPSNFFEIPHRLSKCRDRNRDNRPDPDLNYPPPAPSLLADRVRAGAGRRRFSQGTTDTSGIVDQADGDVTLSNGTQSILDPDPWRSPTILGTYLLQLFELYFLYREDALCWSDRIIILEDAHLGTERCVSGTGISDTAEQVLVVVSELVISMLARQCWSVIVGQQS</sequence>
<organism evidence="2 3">
    <name type="scientific">Nesidiocoris tenuis</name>
    <dbReference type="NCBI Taxonomy" id="355587"/>
    <lineage>
        <taxon>Eukaryota</taxon>
        <taxon>Metazoa</taxon>
        <taxon>Ecdysozoa</taxon>
        <taxon>Arthropoda</taxon>
        <taxon>Hexapoda</taxon>
        <taxon>Insecta</taxon>
        <taxon>Pterygota</taxon>
        <taxon>Neoptera</taxon>
        <taxon>Paraneoptera</taxon>
        <taxon>Hemiptera</taxon>
        <taxon>Heteroptera</taxon>
        <taxon>Panheteroptera</taxon>
        <taxon>Cimicomorpha</taxon>
        <taxon>Miridae</taxon>
        <taxon>Dicyphina</taxon>
        <taxon>Nesidiocoris</taxon>
    </lineage>
</organism>
<accession>A0A6H5GF30</accession>
<feature type="non-terminal residue" evidence="2">
    <location>
        <position position="215"/>
    </location>
</feature>
<dbReference type="AlphaFoldDB" id="A0A6H5GF30"/>
<dbReference type="Proteomes" id="UP000479000">
    <property type="component" value="Unassembled WGS sequence"/>
</dbReference>
<keyword evidence="3" id="KW-1185">Reference proteome</keyword>